<dbReference type="SUPFAM" id="SSF53927">
    <property type="entry name" value="Cytidine deaminase-like"/>
    <property type="match status" value="1"/>
</dbReference>
<dbReference type="AlphaFoldDB" id="A0A6J4MVS0"/>
<evidence type="ECO:0008006" key="2">
    <source>
        <dbReference type="Google" id="ProtNLM"/>
    </source>
</evidence>
<sequence>MPDQPISSDADNAEDRKLLTLARSTRARTRAAEGACVRDLDGRTYAGAAVDLPSLQLSAVALAVAMASSSAAAGLEAVAVVTDAETVDERDLAVVRDFAGAGVPVLRADARGQVQETLTS</sequence>
<dbReference type="Gene3D" id="3.40.140.10">
    <property type="entry name" value="Cytidine Deaminase, domain 2"/>
    <property type="match status" value="1"/>
</dbReference>
<protein>
    <recommendedName>
        <fullName evidence="2">Cytidine deaminase</fullName>
    </recommendedName>
</protein>
<proteinExistence type="predicted"/>
<dbReference type="EMBL" id="CADCUK010000080">
    <property type="protein sequence ID" value="CAA9370090.1"/>
    <property type="molecule type" value="Genomic_DNA"/>
</dbReference>
<dbReference type="InterPro" id="IPR016193">
    <property type="entry name" value="Cytidine_deaminase-like"/>
</dbReference>
<accession>A0A6J4MVS0</accession>
<name>A0A6J4MVS0_9ACTN</name>
<reference evidence="1" key="1">
    <citation type="submission" date="2020-02" db="EMBL/GenBank/DDBJ databases">
        <authorList>
            <person name="Meier V. D."/>
        </authorList>
    </citation>
    <scope>NUCLEOTIDE SEQUENCE</scope>
    <source>
        <strain evidence="1">AVDCRST_MAG47</strain>
    </source>
</reference>
<gene>
    <name evidence="1" type="ORF">AVDCRST_MAG47-1122</name>
</gene>
<evidence type="ECO:0000313" key="1">
    <source>
        <dbReference type="EMBL" id="CAA9370090.1"/>
    </source>
</evidence>
<dbReference type="GO" id="GO:0003824">
    <property type="term" value="F:catalytic activity"/>
    <property type="evidence" value="ECO:0007669"/>
    <property type="project" value="InterPro"/>
</dbReference>
<organism evidence="1">
    <name type="scientific">uncultured Nocardioidaceae bacterium</name>
    <dbReference type="NCBI Taxonomy" id="253824"/>
    <lineage>
        <taxon>Bacteria</taxon>
        <taxon>Bacillati</taxon>
        <taxon>Actinomycetota</taxon>
        <taxon>Actinomycetes</taxon>
        <taxon>Propionibacteriales</taxon>
        <taxon>Nocardioidaceae</taxon>
        <taxon>environmental samples</taxon>
    </lineage>
</organism>